<proteinExistence type="predicted"/>
<evidence type="ECO:0000313" key="2">
    <source>
        <dbReference type="EMBL" id="WVZ90749.1"/>
    </source>
</evidence>
<evidence type="ECO:0000256" key="1">
    <source>
        <dbReference type="SAM" id="MobiDB-lite"/>
    </source>
</evidence>
<reference evidence="2 3" key="1">
    <citation type="submission" date="2024-02" db="EMBL/GenBank/DDBJ databases">
        <title>High-quality chromosome-scale genome assembly of Pensacola bahiagrass (Paspalum notatum Flugge var. saurae).</title>
        <authorList>
            <person name="Vega J.M."/>
            <person name="Podio M."/>
            <person name="Orjuela J."/>
            <person name="Siena L.A."/>
            <person name="Pessino S.C."/>
            <person name="Combes M.C."/>
            <person name="Mariac C."/>
            <person name="Albertini E."/>
            <person name="Pupilli F."/>
            <person name="Ortiz J.P.A."/>
            <person name="Leblanc O."/>
        </authorList>
    </citation>
    <scope>NUCLEOTIDE SEQUENCE [LARGE SCALE GENOMIC DNA]</scope>
    <source>
        <strain evidence="2">R1</strain>
        <tissue evidence="2">Leaf</tissue>
    </source>
</reference>
<protein>
    <submittedName>
        <fullName evidence="2">Uncharacterized protein</fullName>
    </submittedName>
</protein>
<accession>A0AAQ3UE57</accession>
<name>A0AAQ3UE57_PASNO</name>
<feature type="region of interest" description="Disordered" evidence="1">
    <location>
        <begin position="88"/>
        <end position="117"/>
    </location>
</feature>
<dbReference type="EMBL" id="CP144752">
    <property type="protein sequence ID" value="WVZ90749.1"/>
    <property type="molecule type" value="Genomic_DNA"/>
</dbReference>
<gene>
    <name evidence="2" type="ORF">U9M48_037021</name>
</gene>
<feature type="compositionally biased region" description="Low complexity" evidence="1">
    <location>
        <begin position="92"/>
        <end position="104"/>
    </location>
</feature>
<organism evidence="2 3">
    <name type="scientific">Paspalum notatum var. saurae</name>
    <dbReference type="NCBI Taxonomy" id="547442"/>
    <lineage>
        <taxon>Eukaryota</taxon>
        <taxon>Viridiplantae</taxon>
        <taxon>Streptophyta</taxon>
        <taxon>Embryophyta</taxon>
        <taxon>Tracheophyta</taxon>
        <taxon>Spermatophyta</taxon>
        <taxon>Magnoliopsida</taxon>
        <taxon>Liliopsida</taxon>
        <taxon>Poales</taxon>
        <taxon>Poaceae</taxon>
        <taxon>PACMAD clade</taxon>
        <taxon>Panicoideae</taxon>
        <taxon>Andropogonodae</taxon>
        <taxon>Paspaleae</taxon>
        <taxon>Paspalinae</taxon>
        <taxon>Paspalum</taxon>
    </lineage>
</organism>
<sequence>GRHGELPTVLFQCENREARRRAPRRGGEEGDTLHCICPNAISITNSRARFISGIFEKLAAEAARLGPPLSNTREEARCHILRHIQTSVCQRSASSSPSSSSGTPSPRPPSSSPGSPSHSLQPSALCCFAITIVLLLFGRDTREGFQCWSFQVTTHLNLPQAVTIALANAINWCLLKPTVPAFIYNIPCPTFSCGRCSCFYI</sequence>
<dbReference type="EMBL" id="CP144752">
    <property type="protein sequence ID" value="WVZ90750.1"/>
    <property type="molecule type" value="Genomic_DNA"/>
</dbReference>
<dbReference type="AlphaFoldDB" id="A0AAQ3UE57"/>
<keyword evidence="3" id="KW-1185">Reference proteome</keyword>
<evidence type="ECO:0000313" key="3">
    <source>
        <dbReference type="Proteomes" id="UP001341281"/>
    </source>
</evidence>
<dbReference type="Proteomes" id="UP001341281">
    <property type="component" value="Chromosome 08"/>
</dbReference>
<feature type="non-terminal residue" evidence="2">
    <location>
        <position position="1"/>
    </location>
</feature>